<feature type="transmembrane region" description="Helical" evidence="1">
    <location>
        <begin position="55"/>
        <end position="73"/>
    </location>
</feature>
<name>A0A644XI17_9ZZZZ</name>
<evidence type="ECO:0000313" key="2">
    <source>
        <dbReference type="EMBL" id="MPM15421.1"/>
    </source>
</evidence>
<dbReference type="AlphaFoldDB" id="A0A644XI17"/>
<keyword evidence="1" id="KW-0472">Membrane</keyword>
<dbReference type="PANTHER" id="PTHR32251">
    <property type="entry name" value="3-OXO-5-ALPHA-STEROID 4-DEHYDROGENASE"/>
    <property type="match status" value="1"/>
</dbReference>
<gene>
    <name evidence="2" type="ORF">SDC9_61792</name>
</gene>
<protein>
    <recommendedName>
        <fullName evidence="3">Steroid 5-alpha reductase C-terminal domain-containing protein</fullName>
    </recommendedName>
</protein>
<feature type="transmembrane region" description="Helical" evidence="1">
    <location>
        <begin position="120"/>
        <end position="139"/>
    </location>
</feature>
<dbReference type="Pfam" id="PF06966">
    <property type="entry name" value="DUF1295"/>
    <property type="match status" value="1"/>
</dbReference>
<feature type="transmembrane region" description="Helical" evidence="1">
    <location>
        <begin position="6"/>
        <end position="23"/>
    </location>
</feature>
<accession>A0A644XI17</accession>
<keyword evidence="1" id="KW-1133">Transmembrane helix</keyword>
<evidence type="ECO:0000256" key="1">
    <source>
        <dbReference type="SAM" id="Phobius"/>
    </source>
</evidence>
<keyword evidence="1" id="KW-0812">Transmembrane</keyword>
<organism evidence="2">
    <name type="scientific">bioreactor metagenome</name>
    <dbReference type="NCBI Taxonomy" id="1076179"/>
    <lineage>
        <taxon>unclassified sequences</taxon>
        <taxon>metagenomes</taxon>
        <taxon>ecological metagenomes</taxon>
    </lineage>
</organism>
<dbReference type="PROSITE" id="PS50244">
    <property type="entry name" value="S5A_REDUCTASE"/>
    <property type="match status" value="1"/>
</dbReference>
<feature type="transmembrane region" description="Helical" evidence="1">
    <location>
        <begin position="93"/>
        <end position="114"/>
    </location>
</feature>
<comment type="caution">
    <text evidence="2">The sequence shown here is derived from an EMBL/GenBank/DDBJ whole genome shotgun (WGS) entry which is preliminary data.</text>
</comment>
<dbReference type="Gene3D" id="1.20.120.1630">
    <property type="match status" value="1"/>
</dbReference>
<dbReference type="InterPro" id="IPR010721">
    <property type="entry name" value="UstE-like"/>
</dbReference>
<evidence type="ECO:0008006" key="3">
    <source>
        <dbReference type="Google" id="ProtNLM"/>
    </source>
</evidence>
<dbReference type="PANTHER" id="PTHR32251:SF17">
    <property type="entry name" value="STEROID 5-ALPHA REDUCTASE C-TERMINAL DOMAIN-CONTAINING PROTEIN"/>
    <property type="match status" value="1"/>
</dbReference>
<reference evidence="2" key="1">
    <citation type="submission" date="2019-08" db="EMBL/GenBank/DDBJ databases">
        <authorList>
            <person name="Kucharzyk K."/>
            <person name="Murdoch R.W."/>
            <person name="Higgins S."/>
            <person name="Loffler F."/>
        </authorList>
    </citation>
    <scope>NUCLEOTIDE SEQUENCE</scope>
</reference>
<dbReference type="EMBL" id="VSSQ01002440">
    <property type="protein sequence ID" value="MPM15421.1"/>
    <property type="molecule type" value="Genomic_DNA"/>
</dbReference>
<proteinExistence type="predicted"/>
<dbReference type="GO" id="GO:0016020">
    <property type="term" value="C:membrane"/>
    <property type="evidence" value="ECO:0007669"/>
    <property type="project" value="TreeGrafter"/>
</dbReference>
<sequence>MIFGLTLVLVWIYMTGWYLLSLAKKRNDIADTAWGVGFIVLSLFCFILNPTLKQLITFVLIFIWGFRLSRHIYKRNKNKPEDYRYQQFKKNSYIKVFITQGFLLWLISFSYIFSQNNFPWFNYLGILIWIFGFSFEAIADAQLKKFISDVKNKGKIMQSGLWAYSRHPNYFGESCLWWGIWLLNLNYSQNWWTIIGPITITYLITQVSGIPLLENKMAQNSEFKKYQNRVSVFIPWFPKKS</sequence>